<proteinExistence type="predicted"/>
<accession>A0ABU5U6Y8</accession>
<dbReference type="EMBL" id="JAYGHT010000197">
    <property type="protein sequence ID" value="MEA5522982.1"/>
    <property type="molecule type" value="Genomic_DNA"/>
</dbReference>
<evidence type="ECO:0000313" key="2">
    <source>
        <dbReference type="Proteomes" id="UP001301728"/>
    </source>
</evidence>
<sequence>MITDNNPQITAKTAVVESEPPMLQTDLILDDGESVESKRHCFAMNVFNRV</sequence>
<gene>
    <name evidence="1" type="ORF">VB854_29045</name>
</gene>
<evidence type="ECO:0000313" key="1">
    <source>
        <dbReference type="EMBL" id="MEA5522982.1"/>
    </source>
</evidence>
<dbReference type="RefSeq" id="WP_323273171.1">
    <property type="nucleotide sequence ID" value="NZ_JAYGHT010000197.1"/>
</dbReference>
<comment type="caution">
    <text evidence="1">The sequence shown here is derived from an EMBL/GenBank/DDBJ whole genome shotgun (WGS) entry which is preliminary data.</text>
</comment>
<name>A0ABU5U6Y8_9CYAN</name>
<organism evidence="1 2">
    <name type="scientific">Limnoraphis robusta CCNP1315</name>
    <dbReference type="NCBI Taxonomy" id="3110306"/>
    <lineage>
        <taxon>Bacteria</taxon>
        <taxon>Bacillati</taxon>
        <taxon>Cyanobacteriota</taxon>
        <taxon>Cyanophyceae</taxon>
        <taxon>Oscillatoriophycideae</taxon>
        <taxon>Oscillatoriales</taxon>
        <taxon>Sirenicapillariaceae</taxon>
        <taxon>Limnoraphis</taxon>
    </lineage>
</organism>
<protein>
    <submittedName>
        <fullName evidence="1">Uncharacterized protein</fullName>
    </submittedName>
</protein>
<reference evidence="1 2" key="1">
    <citation type="submission" date="2023-12" db="EMBL/GenBank/DDBJ databases">
        <title>Baltic Sea Cyanobacteria.</title>
        <authorList>
            <person name="Delbaje E."/>
            <person name="Fewer D.P."/>
            <person name="Shishido T.K."/>
        </authorList>
    </citation>
    <scope>NUCLEOTIDE SEQUENCE [LARGE SCALE GENOMIC DNA]</scope>
    <source>
        <strain evidence="1 2">CCNP 1315</strain>
    </source>
</reference>
<keyword evidence="2" id="KW-1185">Reference proteome</keyword>
<dbReference type="Proteomes" id="UP001301728">
    <property type="component" value="Unassembled WGS sequence"/>
</dbReference>